<dbReference type="FunFam" id="2.60.40.1180:FF:000001">
    <property type="entry name" value="Maltase-glucoamylase, intestinal"/>
    <property type="match status" value="1"/>
</dbReference>
<dbReference type="Proteomes" id="UP000014500">
    <property type="component" value="Unassembled WGS sequence"/>
</dbReference>
<evidence type="ECO:0000256" key="2">
    <source>
        <dbReference type="ARBA" id="ARBA00007806"/>
    </source>
</evidence>
<dbReference type="Pfam" id="PF13802">
    <property type="entry name" value="Gal_mutarotas_2"/>
    <property type="match status" value="1"/>
</dbReference>
<accession>T1JGU6</accession>
<dbReference type="InterPro" id="IPR048395">
    <property type="entry name" value="Glyco_hydro_31_C"/>
</dbReference>
<dbReference type="PANTHER" id="PTHR22762:SF131">
    <property type="entry name" value="GLYCOSIDE HYDROLASE FAMILY 31 N-TERMINAL DOMAIN-CONTAINING PROTEIN"/>
    <property type="match status" value="1"/>
</dbReference>
<dbReference type="GO" id="GO:0004558">
    <property type="term" value="F:alpha-1,4-glucosidase activity"/>
    <property type="evidence" value="ECO:0007669"/>
    <property type="project" value="TreeGrafter"/>
</dbReference>
<sequence length="969" mass="110115">MIRSQNKPLFGTKIPTMDDKQILVEMYKKRDRRTKINKVLIFFIITIIALTCFAGSVLIWHKYSSMNTTPTRQINIFVIEISPGNVVPETLTPANEKFFPSKPKINNAAKMEEKQCSIEDNNRFDCYPEDGSNQAKCEARGCCWGKPKFIHRKKSGSIGVPYCFYPTNYPGYYYVNSTVTPKGVSIFIARNTTTYYGNDVMTLRLDIEIGKQRIRTKIYDPLNPRYEVPYPLQPEEDEEMMEPKFYNFQITTFPFSLKIHDKISNRILFQTIPNLIFTDQFIQVSFNVEKYIYGLGERKDSFLRSLDWQRFVMFNSDQAPVRNSNLYGSHPFMLQASGDGYFVGTLIYNSNAMEIILQPAPSSTIRTIGGVLDIVTFIGKSAGEVVQNYQKAIGLPIMPPYWSLGFHLCRFGLNSTKSTRELWQRTRDAGIPFDVQWNDIDYMDNRKDFTIDPKNYADLPKLIDDIHKAGMRYMVMVDSALDVPKNLADYQPYADGLKRGIFVNDSSGSKPFIGKVWSPNGAVWPDFTNPKTTDFWTDQLSAFHANISFDGLWIDMNEPSNFNEKCPSSKYDDPPYTPHIQGGKLGYKTICMNARQHAGLHYNLHNIYGYLETIATNTALQKIFPGKRPFIISRSTFPGQGHYGSHWTGDVFSTWDDLRTSIPGILDFNLFGIPMVGADICGFNGNTTVKLCQRWMELGAFYPFSRNHNTINAIDQDPVALGPDVVKSSRYALQIRYMLLPYLYTLFYRAHIMGETVARPLFFEFPKDVNTYSIDTQFLLGPAVMVIPVLEENQSTVNAYIPQGKWYSLNNLTAIKSNGQKESFDAPPGIINVILRSGFALPIKYLANTTTQSRTNGFGLIFALDEVGKAAGELYWDDGESIDAYEKGNYNLITFSASNKKIQSTVMKAGAVKELTNLESVCIVGLTNEPIVVFVNEKIVTFYYKKTVQELVIVGLKVNLAVQFTITWK</sequence>
<dbReference type="InterPro" id="IPR000519">
    <property type="entry name" value="P_trefoil_dom"/>
</dbReference>
<comment type="similarity">
    <text evidence="2 9">Belongs to the glycosyl hydrolase 31 family.</text>
</comment>
<proteinExistence type="inferred from homology"/>
<dbReference type="CDD" id="cd00111">
    <property type="entry name" value="Trefoil"/>
    <property type="match status" value="1"/>
</dbReference>
<dbReference type="eggNOG" id="KOG1065">
    <property type="taxonomic scope" value="Eukaryota"/>
</dbReference>
<keyword evidence="3 9" id="KW-0378">Hydrolase</keyword>
<feature type="transmembrane region" description="Helical" evidence="10">
    <location>
        <begin position="39"/>
        <end position="60"/>
    </location>
</feature>
<dbReference type="SUPFAM" id="SSF51445">
    <property type="entry name" value="(Trans)glycosidases"/>
    <property type="match status" value="1"/>
</dbReference>
<evidence type="ECO:0000256" key="10">
    <source>
        <dbReference type="SAM" id="Phobius"/>
    </source>
</evidence>
<name>T1JGU6_STRMM</name>
<evidence type="ECO:0000259" key="11">
    <source>
        <dbReference type="PROSITE" id="PS51448"/>
    </source>
</evidence>
<dbReference type="PhylomeDB" id="T1JGU6"/>
<protein>
    <recommendedName>
        <fullName evidence="11">P-type domain-containing protein</fullName>
    </recommendedName>
</protein>
<dbReference type="OMA" id="YKGAVWP"/>
<dbReference type="SUPFAM" id="SSF51011">
    <property type="entry name" value="Glycosyl hydrolase domain"/>
    <property type="match status" value="1"/>
</dbReference>
<evidence type="ECO:0000256" key="9">
    <source>
        <dbReference type="RuleBase" id="RU361185"/>
    </source>
</evidence>
<dbReference type="SMART" id="SM00018">
    <property type="entry name" value="PD"/>
    <property type="match status" value="1"/>
</dbReference>
<dbReference type="SUPFAM" id="SSF74650">
    <property type="entry name" value="Galactose mutarotase-like"/>
    <property type="match status" value="1"/>
</dbReference>
<dbReference type="PANTHER" id="PTHR22762">
    <property type="entry name" value="ALPHA-GLUCOSIDASE"/>
    <property type="match status" value="1"/>
</dbReference>
<dbReference type="CDD" id="cd14752">
    <property type="entry name" value="GH31_N"/>
    <property type="match status" value="1"/>
</dbReference>
<dbReference type="STRING" id="126957.T1JGU6"/>
<evidence type="ECO:0000256" key="6">
    <source>
        <dbReference type="ARBA" id="ARBA00023180"/>
    </source>
</evidence>
<dbReference type="HOGENOM" id="CLU_000631_11_2_1"/>
<keyword evidence="6" id="KW-0325">Glycoprotein</keyword>
<comment type="caution">
    <text evidence="8">Lacks conserved residue(s) required for the propagation of feature annotation.</text>
</comment>
<dbReference type="CDD" id="cd06602">
    <property type="entry name" value="GH31_MGAM_SI_GAA"/>
    <property type="match status" value="1"/>
</dbReference>
<dbReference type="GO" id="GO:0030246">
    <property type="term" value="F:carbohydrate binding"/>
    <property type="evidence" value="ECO:0007669"/>
    <property type="project" value="InterPro"/>
</dbReference>
<evidence type="ECO:0000256" key="8">
    <source>
        <dbReference type="PROSITE-ProRule" id="PRU00779"/>
    </source>
</evidence>
<evidence type="ECO:0000256" key="3">
    <source>
        <dbReference type="ARBA" id="ARBA00022801"/>
    </source>
</evidence>
<dbReference type="InterPro" id="IPR030458">
    <property type="entry name" value="Glyco_hydro_31_AS"/>
</dbReference>
<dbReference type="InterPro" id="IPR030459">
    <property type="entry name" value="Glyco_hydro_31_CS"/>
</dbReference>
<dbReference type="InterPro" id="IPR044913">
    <property type="entry name" value="P_trefoil_dom_sf"/>
</dbReference>
<keyword evidence="5" id="KW-1015">Disulfide bond</keyword>
<evidence type="ECO:0000313" key="12">
    <source>
        <dbReference type="EnsemblMetazoa" id="SMAR013071-PA"/>
    </source>
</evidence>
<dbReference type="Gene3D" id="3.20.20.80">
    <property type="entry name" value="Glycosidases"/>
    <property type="match status" value="1"/>
</dbReference>
<dbReference type="AlphaFoldDB" id="T1JGU6"/>
<evidence type="ECO:0000256" key="7">
    <source>
        <dbReference type="ARBA" id="ARBA00023295"/>
    </source>
</evidence>
<evidence type="ECO:0000256" key="4">
    <source>
        <dbReference type="ARBA" id="ARBA00023136"/>
    </source>
</evidence>
<dbReference type="EMBL" id="JH432212">
    <property type="status" value="NOT_ANNOTATED_CDS"/>
    <property type="molecule type" value="Genomic_DNA"/>
</dbReference>
<dbReference type="Gene3D" id="4.10.110.10">
    <property type="entry name" value="Spasmolytic Protein, domain 1"/>
    <property type="match status" value="1"/>
</dbReference>
<dbReference type="InterPro" id="IPR000322">
    <property type="entry name" value="Glyco_hydro_31_TIM"/>
</dbReference>
<evidence type="ECO:0000256" key="1">
    <source>
        <dbReference type="ARBA" id="ARBA00004370"/>
    </source>
</evidence>
<dbReference type="PROSITE" id="PS51448">
    <property type="entry name" value="P_TREFOIL_2"/>
    <property type="match status" value="1"/>
</dbReference>
<dbReference type="InterPro" id="IPR025887">
    <property type="entry name" value="Glyco_hydro_31_N_dom"/>
</dbReference>
<reference evidence="13" key="1">
    <citation type="submission" date="2011-05" db="EMBL/GenBank/DDBJ databases">
        <authorList>
            <person name="Richards S.R."/>
            <person name="Qu J."/>
            <person name="Jiang H."/>
            <person name="Jhangiani S.N."/>
            <person name="Agravi P."/>
            <person name="Goodspeed R."/>
            <person name="Gross S."/>
            <person name="Mandapat C."/>
            <person name="Jackson L."/>
            <person name="Mathew T."/>
            <person name="Pu L."/>
            <person name="Thornton R."/>
            <person name="Saada N."/>
            <person name="Wilczek-Boney K.B."/>
            <person name="Lee S."/>
            <person name="Kovar C."/>
            <person name="Wu Y."/>
            <person name="Scherer S.E."/>
            <person name="Worley K.C."/>
            <person name="Muzny D.M."/>
            <person name="Gibbs R."/>
        </authorList>
    </citation>
    <scope>NUCLEOTIDE SEQUENCE</scope>
    <source>
        <strain evidence="13">Brora</strain>
    </source>
</reference>
<keyword evidence="4 10" id="KW-0472">Membrane</keyword>
<feature type="domain" description="P-type" evidence="11">
    <location>
        <begin position="114"/>
        <end position="167"/>
    </location>
</feature>
<dbReference type="Gene3D" id="2.60.40.1760">
    <property type="entry name" value="glycosyl hydrolase (family 31)"/>
    <property type="match status" value="1"/>
</dbReference>
<keyword evidence="10" id="KW-0812">Transmembrane</keyword>
<dbReference type="Pfam" id="PF21365">
    <property type="entry name" value="Glyco_hydro_31_3rd"/>
    <property type="match status" value="1"/>
</dbReference>
<dbReference type="InterPro" id="IPR011013">
    <property type="entry name" value="Gal_mutarotase_sf_dom"/>
</dbReference>
<evidence type="ECO:0000313" key="13">
    <source>
        <dbReference type="Proteomes" id="UP000014500"/>
    </source>
</evidence>
<dbReference type="PROSITE" id="PS00129">
    <property type="entry name" value="GLYCOSYL_HYDROL_F31_1"/>
    <property type="match status" value="1"/>
</dbReference>
<keyword evidence="7 9" id="KW-0326">Glycosidase</keyword>
<keyword evidence="13" id="KW-1185">Reference proteome</keyword>
<dbReference type="InterPro" id="IPR017853">
    <property type="entry name" value="GH"/>
</dbReference>
<dbReference type="Gene3D" id="2.60.40.1180">
    <property type="entry name" value="Golgi alpha-mannosidase II"/>
    <property type="match status" value="2"/>
</dbReference>
<dbReference type="Pfam" id="PF00088">
    <property type="entry name" value="Trefoil"/>
    <property type="match status" value="1"/>
</dbReference>
<dbReference type="PROSITE" id="PS00707">
    <property type="entry name" value="GLYCOSYL_HYDROL_F31_2"/>
    <property type="match status" value="1"/>
</dbReference>
<dbReference type="Pfam" id="PF01055">
    <property type="entry name" value="Glyco_hydro_31_2nd"/>
    <property type="match status" value="1"/>
</dbReference>
<dbReference type="GO" id="GO:0016020">
    <property type="term" value="C:membrane"/>
    <property type="evidence" value="ECO:0007669"/>
    <property type="project" value="UniProtKB-SubCell"/>
</dbReference>
<organism evidence="12 13">
    <name type="scientific">Strigamia maritima</name>
    <name type="common">European centipede</name>
    <name type="synonym">Geophilus maritimus</name>
    <dbReference type="NCBI Taxonomy" id="126957"/>
    <lineage>
        <taxon>Eukaryota</taxon>
        <taxon>Metazoa</taxon>
        <taxon>Ecdysozoa</taxon>
        <taxon>Arthropoda</taxon>
        <taxon>Myriapoda</taxon>
        <taxon>Chilopoda</taxon>
        <taxon>Pleurostigmophora</taxon>
        <taxon>Geophilomorpha</taxon>
        <taxon>Linotaeniidae</taxon>
        <taxon>Strigamia</taxon>
    </lineage>
</organism>
<reference evidence="12" key="2">
    <citation type="submission" date="2015-02" db="UniProtKB">
        <authorList>
            <consortium name="EnsemblMetazoa"/>
        </authorList>
    </citation>
    <scope>IDENTIFICATION</scope>
</reference>
<keyword evidence="10" id="KW-1133">Transmembrane helix</keyword>
<comment type="subcellular location">
    <subcellularLocation>
        <location evidence="1">Membrane</location>
    </subcellularLocation>
</comment>
<dbReference type="EnsemblMetazoa" id="SMAR013071-RA">
    <property type="protein sequence ID" value="SMAR013071-PA"/>
    <property type="gene ID" value="SMAR013071"/>
</dbReference>
<dbReference type="GO" id="GO:0005975">
    <property type="term" value="P:carbohydrate metabolic process"/>
    <property type="evidence" value="ECO:0007669"/>
    <property type="project" value="InterPro"/>
</dbReference>
<evidence type="ECO:0000256" key="5">
    <source>
        <dbReference type="ARBA" id="ARBA00023157"/>
    </source>
</evidence>
<dbReference type="InterPro" id="IPR013780">
    <property type="entry name" value="Glyco_hydro_b"/>
</dbReference>